<feature type="region of interest" description="Disordered" evidence="2">
    <location>
        <begin position="1"/>
        <end position="20"/>
    </location>
</feature>
<dbReference type="Proteomes" id="UP001595660">
    <property type="component" value="Unassembled WGS sequence"/>
</dbReference>
<dbReference type="AlphaFoldDB" id="A0ABD5NF62"/>
<name>A0ABD5NF62_9EURY</name>
<organism evidence="3 4">
    <name type="scientific">Halobacterium litoreum</name>
    <dbReference type="NCBI Taxonomy" id="2039234"/>
    <lineage>
        <taxon>Archaea</taxon>
        <taxon>Methanobacteriati</taxon>
        <taxon>Methanobacteriota</taxon>
        <taxon>Stenosarchaea group</taxon>
        <taxon>Halobacteria</taxon>
        <taxon>Halobacteriales</taxon>
        <taxon>Halobacteriaceae</taxon>
        <taxon>Halobacterium</taxon>
    </lineage>
</organism>
<comment type="caution">
    <text evidence="3">The sequence shown here is derived from an EMBL/GenBank/DDBJ whole genome shotgun (WGS) entry which is preliminary data.</text>
</comment>
<evidence type="ECO:0000313" key="3">
    <source>
        <dbReference type="EMBL" id="MFC3477736.1"/>
    </source>
</evidence>
<evidence type="ECO:0000313" key="4">
    <source>
        <dbReference type="Proteomes" id="UP001595660"/>
    </source>
</evidence>
<dbReference type="Gene3D" id="1.10.10.10">
    <property type="entry name" value="Winged helix-like DNA-binding domain superfamily/Winged helix DNA-binding domain"/>
    <property type="match status" value="1"/>
</dbReference>
<evidence type="ECO:0000256" key="1">
    <source>
        <dbReference type="SAM" id="Coils"/>
    </source>
</evidence>
<dbReference type="GeneID" id="69116330"/>
<dbReference type="SUPFAM" id="SSF46785">
    <property type="entry name" value="Winged helix' DNA-binding domain"/>
    <property type="match status" value="1"/>
</dbReference>
<dbReference type="InterPro" id="IPR036390">
    <property type="entry name" value="WH_DNA-bd_sf"/>
</dbReference>
<keyword evidence="4" id="KW-1185">Reference proteome</keyword>
<dbReference type="EMBL" id="JBHRWN010000002">
    <property type="protein sequence ID" value="MFC3477736.1"/>
    <property type="molecule type" value="Genomic_DNA"/>
</dbReference>
<reference evidence="3 4" key="1">
    <citation type="journal article" date="2019" name="Int. J. Syst. Evol. Microbiol.">
        <title>The Global Catalogue of Microorganisms (GCM) 10K type strain sequencing project: providing services to taxonomists for standard genome sequencing and annotation.</title>
        <authorList>
            <consortium name="The Broad Institute Genomics Platform"/>
            <consortium name="The Broad Institute Genome Sequencing Center for Infectious Disease"/>
            <person name="Wu L."/>
            <person name="Ma J."/>
        </authorList>
    </citation>
    <scope>NUCLEOTIDE SEQUENCE [LARGE SCALE GENOMIC DNA]</scope>
    <source>
        <strain evidence="3 4">CGMCC 1.12562</strain>
    </source>
</reference>
<evidence type="ECO:0008006" key="5">
    <source>
        <dbReference type="Google" id="ProtNLM"/>
    </source>
</evidence>
<dbReference type="InterPro" id="IPR036388">
    <property type="entry name" value="WH-like_DNA-bd_sf"/>
</dbReference>
<proteinExistence type="predicted"/>
<protein>
    <recommendedName>
        <fullName evidence="5">HTH domain-containing protein</fullName>
    </recommendedName>
</protein>
<gene>
    <name evidence="3" type="ORF">ACFOKC_08360</name>
</gene>
<accession>A0ABD5NF62</accession>
<keyword evidence="1" id="KW-0175">Coiled coil</keyword>
<sequence>MVDSNESGEGAGPSSLEAFSDEEAERIADFLSKKGGVRVLDELQDGPKRFVVLQEKLEVSRATITDRIEDAKDLELISEKPDYTGGGGYKRHPLTAKGQIVADELERTDLARIRKEIRELEAEFKDHIGEFETSLEQRSSELNEELAERVRKEY</sequence>
<feature type="coiled-coil region" evidence="1">
    <location>
        <begin position="103"/>
        <end position="130"/>
    </location>
</feature>
<dbReference type="RefSeq" id="WP_232571141.1">
    <property type="nucleotide sequence ID" value="NZ_CP089466.1"/>
</dbReference>
<evidence type="ECO:0000256" key="2">
    <source>
        <dbReference type="SAM" id="MobiDB-lite"/>
    </source>
</evidence>